<feature type="domain" description="NlpC/P60" evidence="5">
    <location>
        <begin position="219"/>
        <end position="343"/>
    </location>
</feature>
<dbReference type="Proteomes" id="UP000601171">
    <property type="component" value="Unassembled WGS sequence"/>
</dbReference>
<dbReference type="SUPFAM" id="SSF54001">
    <property type="entry name" value="Cysteine proteinases"/>
    <property type="match status" value="1"/>
</dbReference>
<keyword evidence="2" id="KW-0645">Protease</keyword>
<evidence type="ECO:0000256" key="4">
    <source>
        <dbReference type="ARBA" id="ARBA00022807"/>
    </source>
</evidence>
<gene>
    <name evidence="6" type="ORF">H8707_08915</name>
</gene>
<reference evidence="6" key="1">
    <citation type="submission" date="2020-08" db="EMBL/GenBank/DDBJ databases">
        <title>Genome public.</title>
        <authorList>
            <person name="Liu C."/>
            <person name="Sun Q."/>
        </authorList>
    </citation>
    <scope>NUCLEOTIDE SEQUENCE</scope>
    <source>
        <strain evidence="6">BX21</strain>
    </source>
</reference>
<dbReference type="InterPro" id="IPR038765">
    <property type="entry name" value="Papain-like_cys_pep_sf"/>
</dbReference>
<sequence length="344" mass="38103">MESKRHNLPMVVALLSIVLLLGFKDTGKFVKEYKAIKDDGTQIAFNKGDVVDVVKEREDSFLIQYGKEGIKIPKDVLIRTTNSSLKYKVVNNTPLLDKPEGTMIKILNVDDFVTPERIEGEYGLFKTTENISGYVKLAELQPYNSESLTQGISLVNKVIKKDDKCYVLTQGDSVVIKDYVDGKFIIADGNVNEFSVNDNDIELRSAREQVSRSSGSRKSQILSKAVASAYSKLGKPYVYADTGRRGYDCSGLTYSIYSMELGIKIPRSSSEQAQVGTYIDKSELIPGDLLFFNTSGRGISHVGIYIGDGNMIHASSSTAKKVTISTIESGYYGQRYVTARRIVN</sequence>
<protein>
    <submittedName>
        <fullName evidence="6">C40 family peptidase</fullName>
    </submittedName>
</protein>
<dbReference type="PROSITE" id="PS51935">
    <property type="entry name" value="NLPC_P60"/>
    <property type="match status" value="1"/>
</dbReference>
<dbReference type="Pfam" id="PF00877">
    <property type="entry name" value="NLPC_P60"/>
    <property type="match status" value="1"/>
</dbReference>
<evidence type="ECO:0000313" key="7">
    <source>
        <dbReference type="Proteomes" id="UP000601171"/>
    </source>
</evidence>
<evidence type="ECO:0000313" key="6">
    <source>
        <dbReference type="EMBL" id="MBC8588361.1"/>
    </source>
</evidence>
<comment type="similarity">
    <text evidence="1">Belongs to the peptidase C40 family.</text>
</comment>
<dbReference type="InterPro" id="IPR051202">
    <property type="entry name" value="Peptidase_C40"/>
</dbReference>
<dbReference type="AlphaFoldDB" id="A0A926IKD2"/>
<keyword evidence="3" id="KW-0378">Hydrolase</keyword>
<comment type="caution">
    <text evidence="6">The sequence shown here is derived from an EMBL/GenBank/DDBJ whole genome shotgun (WGS) entry which is preliminary data.</text>
</comment>
<evidence type="ECO:0000256" key="3">
    <source>
        <dbReference type="ARBA" id="ARBA00022801"/>
    </source>
</evidence>
<dbReference type="PANTHER" id="PTHR47053">
    <property type="entry name" value="MUREIN DD-ENDOPEPTIDASE MEPH-RELATED"/>
    <property type="match status" value="1"/>
</dbReference>
<dbReference type="Gene3D" id="3.90.1720.10">
    <property type="entry name" value="endopeptidase domain like (from Nostoc punctiforme)"/>
    <property type="match status" value="1"/>
</dbReference>
<accession>A0A926IKD2</accession>
<keyword evidence="7" id="KW-1185">Reference proteome</keyword>
<keyword evidence="4" id="KW-0788">Thiol protease</keyword>
<dbReference type="RefSeq" id="WP_262429817.1">
    <property type="nucleotide sequence ID" value="NZ_JACRTG010000019.1"/>
</dbReference>
<name>A0A926IKD2_9FIRM</name>
<evidence type="ECO:0000256" key="2">
    <source>
        <dbReference type="ARBA" id="ARBA00022670"/>
    </source>
</evidence>
<organism evidence="6 7">
    <name type="scientific">Paratissierella segnis</name>
    <dbReference type="NCBI Taxonomy" id="2763679"/>
    <lineage>
        <taxon>Bacteria</taxon>
        <taxon>Bacillati</taxon>
        <taxon>Bacillota</taxon>
        <taxon>Tissierellia</taxon>
        <taxon>Tissierellales</taxon>
        <taxon>Tissierellaceae</taxon>
        <taxon>Paratissierella</taxon>
    </lineage>
</organism>
<dbReference type="InterPro" id="IPR000064">
    <property type="entry name" value="NLP_P60_dom"/>
</dbReference>
<dbReference type="PANTHER" id="PTHR47053:SF1">
    <property type="entry name" value="MUREIN DD-ENDOPEPTIDASE MEPH-RELATED"/>
    <property type="match status" value="1"/>
</dbReference>
<evidence type="ECO:0000259" key="5">
    <source>
        <dbReference type="PROSITE" id="PS51935"/>
    </source>
</evidence>
<proteinExistence type="inferred from homology"/>
<dbReference type="GO" id="GO:0008234">
    <property type="term" value="F:cysteine-type peptidase activity"/>
    <property type="evidence" value="ECO:0007669"/>
    <property type="project" value="UniProtKB-KW"/>
</dbReference>
<dbReference type="EMBL" id="JACRTG010000019">
    <property type="protein sequence ID" value="MBC8588361.1"/>
    <property type="molecule type" value="Genomic_DNA"/>
</dbReference>
<evidence type="ECO:0000256" key="1">
    <source>
        <dbReference type="ARBA" id="ARBA00007074"/>
    </source>
</evidence>
<dbReference type="GO" id="GO:0006508">
    <property type="term" value="P:proteolysis"/>
    <property type="evidence" value="ECO:0007669"/>
    <property type="project" value="UniProtKB-KW"/>
</dbReference>